<proteinExistence type="predicted"/>
<evidence type="ECO:0000313" key="2">
    <source>
        <dbReference type="Proteomes" id="UP000554837"/>
    </source>
</evidence>
<dbReference type="Proteomes" id="UP000554837">
    <property type="component" value="Unassembled WGS sequence"/>
</dbReference>
<organism evidence="1 2">
    <name type="scientific">Inhella inkyongensis</name>
    <dbReference type="NCBI Taxonomy" id="392593"/>
    <lineage>
        <taxon>Bacteria</taxon>
        <taxon>Pseudomonadati</taxon>
        <taxon>Pseudomonadota</taxon>
        <taxon>Betaproteobacteria</taxon>
        <taxon>Burkholderiales</taxon>
        <taxon>Sphaerotilaceae</taxon>
        <taxon>Inhella</taxon>
    </lineage>
</organism>
<protein>
    <submittedName>
        <fullName evidence="1">Uncharacterized protein</fullName>
    </submittedName>
</protein>
<reference evidence="1 2" key="1">
    <citation type="submission" date="2020-08" db="EMBL/GenBank/DDBJ databases">
        <title>Genomic Encyclopedia of Type Strains, Phase IV (KMG-IV): sequencing the most valuable type-strain genomes for metagenomic binning, comparative biology and taxonomic classification.</title>
        <authorList>
            <person name="Goeker M."/>
        </authorList>
    </citation>
    <scope>NUCLEOTIDE SEQUENCE [LARGE SCALE GENOMIC DNA]</scope>
    <source>
        <strain evidence="1 2">DSM 23958</strain>
    </source>
</reference>
<keyword evidence="2" id="KW-1185">Reference proteome</keyword>
<name>A0A840S0Z7_9BURK</name>
<dbReference type="AlphaFoldDB" id="A0A840S0Z7"/>
<gene>
    <name evidence="1" type="ORF">HNQ51_001238</name>
</gene>
<dbReference type="RefSeq" id="WP_138857042.1">
    <property type="nucleotide sequence ID" value="NZ_CP040709.1"/>
</dbReference>
<accession>A0A840S0Z7</accession>
<evidence type="ECO:0000313" key="1">
    <source>
        <dbReference type="EMBL" id="MBB5203945.1"/>
    </source>
</evidence>
<comment type="caution">
    <text evidence="1">The sequence shown here is derived from an EMBL/GenBank/DDBJ whole genome shotgun (WGS) entry which is preliminary data.</text>
</comment>
<dbReference type="EMBL" id="JACHHO010000001">
    <property type="protein sequence ID" value="MBB5203945.1"/>
    <property type="molecule type" value="Genomic_DNA"/>
</dbReference>
<sequence length="137" mass="16104">MFNNPDVTTNFVKLIYPERHGNLDVDFLFSKKRAKRLKIPLQDDPIAYRPLSRGKYKCEYLYLPVLNSSRFLNYVKQINLLRLAGFYPPLGLLGYSIEDYSSIDLLPIQHQLDEAKKYARYRLDEVMKGLINPVYPE</sequence>